<keyword evidence="8 10" id="KW-1133">Transmembrane helix</keyword>
<keyword evidence="4 10" id="KW-0812">Transmembrane</keyword>
<sequence>MLTRKDLVQAHRLMTMRAGQALMLGEPDNADRPLRRIGIGLFSGLMVGVLLIAGWGIAGLITKDGSIRNMDETTVLIAKGTGAKYVMCQKQKDRLCTAVNYASARLAIQGSQVKVRTVATKSLSKFQRGPLIGIPGAPDALPSSLVSAPWTVCVSTVSHNGLRVPAASMAVGRKLGGTPVEAGTGVVVVANSKYWLVVDGTKMELHKAFLGPLARDQQPLTVPAVWLNGLVPGPQFEAPTIPGYGSRRAAPTGGKGRIGQVYSVEASGVSPQQWFVLLREGLAPLTKTEAWLLENTPGAPETVPLSRTVANQAQTARLPETGLPAELPRVVAYDGSQPLCAVYEDPGKASAGLTLGASLPAIAEPAAVGTRKDRLDQVVMSPGTGVLAAVTQNEAPTAYVLITEDGQKFPIPTQEDLGKLGYGVAQARPVLSHLMQLMPQGPALDGQAAINQISSLCDLRRRKVYNQIFRDGVPYGL</sequence>
<evidence type="ECO:0000256" key="5">
    <source>
        <dbReference type="ARBA" id="ARBA00022741"/>
    </source>
</evidence>
<keyword evidence="12" id="KW-1185">Reference proteome</keyword>
<keyword evidence="5" id="KW-0547">Nucleotide-binding</keyword>
<dbReference type="PANTHER" id="PTHR40765">
    <property type="entry name" value="ESX-2 SECRETION SYSTEM ATPASE ECCB2"/>
    <property type="match status" value="1"/>
</dbReference>
<reference evidence="12" key="1">
    <citation type="journal article" date="2019" name="Int. J. Syst. Evol. Microbiol.">
        <title>The Global Catalogue of Microorganisms (GCM) 10K type strain sequencing project: providing services to taxonomists for standard genome sequencing and annotation.</title>
        <authorList>
            <consortium name="The Broad Institute Genomics Platform"/>
            <consortium name="The Broad Institute Genome Sequencing Center for Infectious Disease"/>
            <person name="Wu L."/>
            <person name="Ma J."/>
        </authorList>
    </citation>
    <scope>NUCLEOTIDE SEQUENCE [LARGE SCALE GENOMIC DNA]</scope>
    <source>
        <strain evidence="12">JCM 8201</strain>
    </source>
</reference>
<evidence type="ECO:0000256" key="2">
    <source>
        <dbReference type="ARBA" id="ARBA00008149"/>
    </source>
</evidence>
<protein>
    <submittedName>
        <fullName evidence="11">Type VII secretion protein EccB</fullName>
    </submittedName>
</protein>
<organism evidence="11 12">
    <name type="scientific">Actinocorallia aurantiaca</name>
    <dbReference type="NCBI Taxonomy" id="46204"/>
    <lineage>
        <taxon>Bacteria</taxon>
        <taxon>Bacillati</taxon>
        <taxon>Actinomycetota</taxon>
        <taxon>Actinomycetes</taxon>
        <taxon>Streptosporangiales</taxon>
        <taxon>Thermomonosporaceae</taxon>
        <taxon>Actinocorallia</taxon>
    </lineage>
</organism>
<evidence type="ECO:0000256" key="1">
    <source>
        <dbReference type="ARBA" id="ARBA00004162"/>
    </source>
</evidence>
<dbReference type="InterPro" id="IPR044857">
    <property type="entry name" value="T7SS_EccB_R1"/>
</dbReference>
<comment type="caution">
    <text evidence="11">The sequence shown here is derived from an EMBL/GenBank/DDBJ whole genome shotgun (WGS) entry which is preliminary data.</text>
</comment>
<feature type="transmembrane region" description="Helical" evidence="10">
    <location>
        <begin position="37"/>
        <end position="61"/>
    </location>
</feature>
<keyword evidence="3" id="KW-1003">Cell membrane</keyword>
<comment type="similarity">
    <text evidence="2">Belongs to the EccB family.</text>
</comment>
<dbReference type="Pfam" id="PF05108">
    <property type="entry name" value="T7SS_ESX1_EccB"/>
    <property type="match status" value="1"/>
</dbReference>
<evidence type="ECO:0000256" key="10">
    <source>
        <dbReference type="SAM" id="Phobius"/>
    </source>
</evidence>
<dbReference type="Gene3D" id="3.30.2390.20">
    <property type="entry name" value="Type VII secretion system EccB, repeat 1 domain"/>
    <property type="match status" value="1"/>
</dbReference>
<accession>A0ABP6GQA3</accession>
<evidence type="ECO:0000256" key="4">
    <source>
        <dbReference type="ARBA" id="ARBA00022692"/>
    </source>
</evidence>
<dbReference type="Proteomes" id="UP001501842">
    <property type="component" value="Unassembled WGS sequence"/>
</dbReference>
<evidence type="ECO:0000256" key="8">
    <source>
        <dbReference type="ARBA" id="ARBA00022989"/>
    </source>
</evidence>
<evidence type="ECO:0000256" key="6">
    <source>
        <dbReference type="ARBA" id="ARBA00022801"/>
    </source>
</evidence>
<keyword evidence="6" id="KW-0378">Hydrolase</keyword>
<comment type="subcellular location">
    <subcellularLocation>
        <location evidence="1">Cell membrane</location>
        <topology evidence="1">Single-pass membrane protein</topology>
    </subcellularLocation>
</comment>
<evidence type="ECO:0000313" key="11">
    <source>
        <dbReference type="EMBL" id="GAA2728848.1"/>
    </source>
</evidence>
<dbReference type="InterPro" id="IPR042485">
    <property type="entry name" value="T7SS_EccB_R3"/>
</dbReference>
<keyword evidence="7" id="KW-0067">ATP-binding</keyword>
<evidence type="ECO:0000256" key="3">
    <source>
        <dbReference type="ARBA" id="ARBA00022475"/>
    </source>
</evidence>
<name>A0ABP6GQA3_9ACTN</name>
<dbReference type="NCBIfam" id="TIGR03919">
    <property type="entry name" value="T7SS_EccB"/>
    <property type="match status" value="1"/>
</dbReference>
<evidence type="ECO:0000256" key="7">
    <source>
        <dbReference type="ARBA" id="ARBA00022840"/>
    </source>
</evidence>
<keyword evidence="9 10" id="KW-0472">Membrane</keyword>
<dbReference type="Gene3D" id="2.40.50.910">
    <property type="entry name" value="Type VII secretion system EccB, repeat 3 domain"/>
    <property type="match status" value="1"/>
</dbReference>
<dbReference type="InterPro" id="IPR007795">
    <property type="entry name" value="T7SS_EccB"/>
</dbReference>
<proteinExistence type="inferred from homology"/>
<dbReference type="RefSeq" id="WP_344451821.1">
    <property type="nucleotide sequence ID" value="NZ_BAAATZ010000013.1"/>
</dbReference>
<dbReference type="EMBL" id="BAAATZ010000013">
    <property type="protein sequence ID" value="GAA2728848.1"/>
    <property type="molecule type" value="Genomic_DNA"/>
</dbReference>
<evidence type="ECO:0000313" key="12">
    <source>
        <dbReference type="Proteomes" id="UP001501842"/>
    </source>
</evidence>
<dbReference type="PANTHER" id="PTHR40765:SF2">
    <property type="entry name" value="ESX-2 SECRETION SYSTEM ATPASE ECCB2"/>
    <property type="match status" value="1"/>
</dbReference>
<evidence type="ECO:0000256" key="9">
    <source>
        <dbReference type="ARBA" id="ARBA00023136"/>
    </source>
</evidence>
<gene>
    <name evidence="11" type="primary">eccB</name>
    <name evidence="11" type="ORF">GCM10010439_37990</name>
</gene>